<keyword evidence="1" id="KW-0472">Membrane</keyword>
<dbReference type="Gene3D" id="1.10.101.10">
    <property type="entry name" value="PGBD-like superfamily/PGBD"/>
    <property type="match status" value="2"/>
</dbReference>
<feature type="domain" description="Peptidoglycan binding-like" evidence="2">
    <location>
        <begin position="98"/>
        <end position="150"/>
    </location>
</feature>
<gene>
    <name evidence="3" type="ORF">ACFSC7_05035</name>
</gene>
<dbReference type="Proteomes" id="UP001597327">
    <property type="component" value="Unassembled WGS sequence"/>
</dbReference>
<protein>
    <submittedName>
        <fullName evidence="3">Peptidoglycan-binding protein</fullName>
    </submittedName>
</protein>
<dbReference type="InterPro" id="IPR036365">
    <property type="entry name" value="PGBD-like_sf"/>
</dbReference>
<proteinExistence type="predicted"/>
<feature type="transmembrane region" description="Helical" evidence="1">
    <location>
        <begin position="32"/>
        <end position="54"/>
    </location>
</feature>
<keyword evidence="1" id="KW-1133">Transmembrane helix</keyword>
<evidence type="ECO:0000259" key="2">
    <source>
        <dbReference type="Pfam" id="PF01471"/>
    </source>
</evidence>
<organism evidence="3 4">
    <name type="scientific">Roseibium aestuarii</name>
    <dbReference type="NCBI Taxonomy" id="2600299"/>
    <lineage>
        <taxon>Bacteria</taxon>
        <taxon>Pseudomonadati</taxon>
        <taxon>Pseudomonadota</taxon>
        <taxon>Alphaproteobacteria</taxon>
        <taxon>Hyphomicrobiales</taxon>
        <taxon>Stappiaceae</taxon>
        <taxon>Roseibium</taxon>
    </lineage>
</organism>
<accession>A0ABW4JRY5</accession>
<feature type="domain" description="Peptidoglycan binding-like" evidence="2">
    <location>
        <begin position="224"/>
        <end position="275"/>
    </location>
</feature>
<dbReference type="InterPro" id="IPR002477">
    <property type="entry name" value="Peptidoglycan-bd-like"/>
</dbReference>
<name>A0ABW4JRY5_9HYPH</name>
<keyword evidence="1" id="KW-0812">Transmembrane</keyword>
<dbReference type="SUPFAM" id="SSF47090">
    <property type="entry name" value="PGBD-like"/>
    <property type="match status" value="2"/>
</dbReference>
<comment type="caution">
    <text evidence="3">The sequence shown here is derived from an EMBL/GenBank/DDBJ whole genome shotgun (WGS) entry which is preliminary data.</text>
</comment>
<evidence type="ECO:0000313" key="3">
    <source>
        <dbReference type="EMBL" id="MFD1694872.1"/>
    </source>
</evidence>
<reference evidence="4" key="1">
    <citation type="journal article" date="2019" name="Int. J. Syst. Evol. Microbiol.">
        <title>The Global Catalogue of Microorganisms (GCM) 10K type strain sequencing project: providing services to taxonomists for standard genome sequencing and annotation.</title>
        <authorList>
            <consortium name="The Broad Institute Genomics Platform"/>
            <consortium name="The Broad Institute Genome Sequencing Center for Infectious Disease"/>
            <person name="Wu L."/>
            <person name="Ma J."/>
        </authorList>
    </citation>
    <scope>NUCLEOTIDE SEQUENCE [LARGE SCALE GENOMIC DNA]</scope>
    <source>
        <strain evidence="4">JCM 3369</strain>
    </source>
</reference>
<evidence type="ECO:0000256" key="1">
    <source>
        <dbReference type="SAM" id="Phobius"/>
    </source>
</evidence>
<keyword evidence="4" id="KW-1185">Reference proteome</keyword>
<sequence>MARQRRKQTPEPEAYDDGMIARAGSLARDNPVAAGGAIVMALTGCLIVANAVGFQVGRHPAPLFSTRDVIEDTRPAQTAGTEGAEDWRAVEAPVVSTLVLDLQQELRRVGLYVGPLDGLAGPATERSIRHFQRLRGMAETGEASEALLAMVALQGPVEADPPTQSMPIPRIKPTLAERAQPSPPAPVDTVAAEPVLRSPPEPEITASIPAAPVREMTADERRLSKIQEILSDLGYGPLVADGVMGENTAAAIRRFELDRGLPVKGVPSDTVVARLEMISGKKVR</sequence>
<dbReference type="Pfam" id="PF01471">
    <property type="entry name" value="PG_binding_1"/>
    <property type="match status" value="2"/>
</dbReference>
<dbReference type="InterPro" id="IPR036366">
    <property type="entry name" value="PGBDSf"/>
</dbReference>
<dbReference type="RefSeq" id="WP_149891325.1">
    <property type="nucleotide sequence ID" value="NZ_JBHUFA010000001.1"/>
</dbReference>
<dbReference type="EMBL" id="JBHUFA010000001">
    <property type="protein sequence ID" value="MFD1694872.1"/>
    <property type="molecule type" value="Genomic_DNA"/>
</dbReference>
<evidence type="ECO:0000313" key="4">
    <source>
        <dbReference type="Proteomes" id="UP001597327"/>
    </source>
</evidence>